<dbReference type="PANTHER" id="PTHR47546:SF3">
    <property type="entry name" value="30S RIBOSOMAL PROTEIN S15, CHLOROPLASTIC"/>
    <property type="match status" value="1"/>
</dbReference>
<evidence type="ECO:0000256" key="2">
    <source>
        <dbReference type="ARBA" id="ARBA00022980"/>
    </source>
</evidence>
<evidence type="ECO:0000256" key="3">
    <source>
        <dbReference type="ARBA" id="ARBA00023274"/>
    </source>
</evidence>
<dbReference type="Pfam" id="PF00312">
    <property type="entry name" value="Ribosomal_S15"/>
    <property type="match status" value="1"/>
</dbReference>
<keyword evidence="3 4" id="KW-0687">Ribonucleoprotein</keyword>
<comment type="similarity">
    <text evidence="1 4">Belongs to the universal ribosomal protein uS15 family.</text>
</comment>
<dbReference type="SUPFAM" id="SSF47060">
    <property type="entry name" value="S15/NS1 RNA-binding domain"/>
    <property type="match status" value="1"/>
</dbReference>
<keyword evidence="6" id="KW-1185">Reference proteome</keyword>
<reference evidence="5 6" key="1">
    <citation type="journal article" date="2023" name="Hortic Res">
        <title>The complete reference genome for grapevine (Vitis vinifera L.) genetics and breeding.</title>
        <authorList>
            <person name="Shi X."/>
            <person name="Cao S."/>
            <person name="Wang X."/>
            <person name="Huang S."/>
            <person name="Wang Y."/>
            <person name="Liu Z."/>
            <person name="Liu W."/>
            <person name="Leng X."/>
            <person name="Peng Y."/>
            <person name="Wang N."/>
            <person name="Wang Y."/>
            <person name="Ma Z."/>
            <person name="Xu X."/>
            <person name="Zhang F."/>
            <person name="Xue H."/>
            <person name="Zhong H."/>
            <person name="Wang Y."/>
            <person name="Zhang K."/>
            <person name="Velt A."/>
            <person name="Avia K."/>
            <person name="Holtgrawe D."/>
            <person name="Grimplet J."/>
            <person name="Matus J.T."/>
            <person name="Ware D."/>
            <person name="Wu X."/>
            <person name="Wang H."/>
            <person name="Liu C."/>
            <person name="Fang Y."/>
            <person name="Rustenholz C."/>
            <person name="Cheng Z."/>
            <person name="Xiao H."/>
            <person name="Zhou Y."/>
        </authorList>
    </citation>
    <scope>NUCLEOTIDE SEQUENCE [LARGE SCALE GENOMIC DNA]</scope>
    <source>
        <strain evidence="6">cv. Pinot noir / PN40024</strain>
        <tissue evidence="5">Leaf</tissue>
    </source>
</reference>
<dbReference type="Proteomes" id="UP001227230">
    <property type="component" value="Chromosome 15"/>
</dbReference>
<keyword evidence="2 4" id="KW-0689">Ribosomal protein</keyword>
<evidence type="ECO:0000256" key="4">
    <source>
        <dbReference type="RuleBase" id="RU003919"/>
    </source>
</evidence>
<evidence type="ECO:0000313" key="5">
    <source>
        <dbReference type="EMBL" id="WKA05114.1"/>
    </source>
</evidence>
<evidence type="ECO:0000256" key="1">
    <source>
        <dbReference type="ARBA" id="ARBA00008434"/>
    </source>
</evidence>
<dbReference type="SMART" id="SM01387">
    <property type="entry name" value="Ribosomal_S15"/>
    <property type="match status" value="1"/>
</dbReference>
<proteinExistence type="inferred from homology"/>
<dbReference type="Gene3D" id="1.10.287.10">
    <property type="entry name" value="S15/NS1, RNA-binding"/>
    <property type="match status" value="1"/>
</dbReference>
<dbReference type="InterPro" id="IPR000589">
    <property type="entry name" value="Ribosomal_uS15"/>
</dbReference>
<dbReference type="CDD" id="cd00353">
    <property type="entry name" value="Ribosomal_S15p_S13e"/>
    <property type="match status" value="1"/>
</dbReference>
<protein>
    <recommendedName>
        <fullName evidence="7">30S ribosomal protein S15, chloroplastic</fullName>
    </recommendedName>
</protein>
<evidence type="ECO:0000313" key="6">
    <source>
        <dbReference type="Proteomes" id="UP001227230"/>
    </source>
</evidence>
<evidence type="ECO:0008006" key="7">
    <source>
        <dbReference type="Google" id="ProtNLM"/>
    </source>
</evidence>
<dbReference type="EMBL" id="CP126662">
    <property type="protein sequence ID" value="WKA05114.1"/>
    <property type="molecule type" value="Genomic_DNA"/>
</dbReference>
<organism evidence="5 6">
    <name type="scientific">Vitis vinifera</name>
    <name type="common">Grape</name>
    <dbReference type="NCBI Taxonomy" id="29760"/>
    <lineage>
        <taxon>Eukaryota</taxon>
        <taxon>Viridiplantae</taxon>
        <taxon>Streptophyta</taxon>
        <taxon>Embryophyta</taxon>
        <taxon>Tracheophyta</taxon>
        <taxon>Spermatophyta</taxon>
        <taxon>Magnoliopsida</taxon>
        <taxon>eudicotyledons</taxon>
        <taxon>Gunneridae</taxon>
        <taxon>Pentapetalae</taxon>
        <taxon>rosids</taxon>
        <taxon>Vitales</taxon>
        <taxon>Vitaceae</taxon>
        <taxon>Viteae</taxon>
        <taxon>Vitis</taxon>
    </lineage>
</organism>
<accession>A0ABY9DEE8</accession>
<dbReference type="PANTHER" id="PTHR47546">
    <property type="entry name" value="S15/NS1, RNA-BINDING PROTEIN"/>
    <property type="match status" value="1"/>
</dbReference>
<sequence length="138" mass="16262">MGDESLYDLSFGKFVSFSKFLDLLVEGYEKEIVSLLRKSEAKKGYRVVALSIKRRPSSMFDFDRELCKLECLVNYNKSSGKRGSQKWGWDMDKHSRKGLQAMVQRRKKLLKYLRRTDWDSYCLVLSKLGLRDNPNYKN</sequence>
<gene>
    <name evidence="5" type="ORF">VitviT2T_023099</name>
</gene>
<name>A0ABY9DEE8_VITVI</name>
<dbReference type="InterPro" id="IPR009068">
    <property type="entry name" value="uS15_NS1_RNA-bd_sf"/>
</dbReference>